<feature type="region of interest" description="Disordered" evidence="2">
    <location>
        <begin position="857"/>
        <end position="901"/>
    </location>
</feature>
<feature type="compositionally biased region" description="Basic and acidic residues" evidence="2">
    <location>
        <begin position="95"/>
        <end position="106"/>
    </location>
</feature>
<name>A0ABD3HQY3_9MARC</name>
<feature type="region of interest" description="Disordered" evidence="2">
    <location>
        <begin position="274"/>
        <end position="302"/>
    </location>
</feature>
<feature type="region of interest" description="Disordered" evidence="2">
    <location>
        <begin position="213"/>
        <end position="246"/>
    </location>
</feature>
<keyword evidence="1" id="KW-0175">Coiled coil</keyword>
<feature type="compositionally biased region" description="Basic and acidic residues" evidence="2">
    <location>
        <begin position="221"/>
        <end position="232"/>
    </location>
</feature>
<evidence type="ECO:0000256" key="2">
    <source>
        <dbReference type="SAM" id="MobiDB-lite"/>
    </source>
</evidence>
<feature type="compositionally biased region" description="Basic and acidic residues" evidence="2">
    <location>
        <begin position="281"/>
        <end position="297"/>
    </location>
</feature>
<proteinExistence type="predicted"/>
<keyword evidence="5" id="KW-1185">Reference proteome</keyword>
<feature type="compositionally biased region" description="Acidic residues" evidence="2">
    <location>
        <begin position="76"/>
        <end position="86"/>
    </location>
</feature>
<organism evidence="4 5">
    <name type="scientific">Riccia sorocarpa</name>
    <dbReference type="NCBI Taxonomy" id="122646"/>
    <lineage>
        <taxon>Eukaryota</taxon>
        <taxon>Viridiplantae</taxon>
        <taxon>Streptophyta</taxon>
        <taxon>Embryophyta</taxon>
        <taxon>Marchantiophyta</taxon>
        <taxon>Marchantiopsida</taxon>
        <taxon>Marchantiidae</taxon>
        <taxon>Marchantiales</taxon>
        <taxon>Ricciaceae</taxon>
        <taxon>Riccia</taxon>
    </lineage>
</organism>
<feature type="compositionally biased region" description="Polar residues" evidence="2">
    <location>
        <begin position="50"/>
        <end position="62"/>
    </location>
</feature>
<evidence type="ECO:0000313" key="4">
    <source>
        <dbReference type="EMBL" id="KAL3693216.1"/>
    </source>
</evidence>
<feature type="compositionally biased region" description="Low complexity" evidence="2">
    <location>
        <begin position="874"/>
        <end position="883"/>
    </location>
</feature>
<accession>A0ABD3HQY3</accession>
<sequence>MRERGGAGIQRSNGAAGGENQDPGLGVTEAQKAQEKEANGGFVEVRTRKSNSGGRSVQSNPTGAVPVQNLFNALAGDEEAEAEEEVLPVQGGAVGDKEAREVEKKNEVESFNEKEICTKSWEERLREATEHTKDQLNELTKEDGHAEAIQRIKSMVGDVDLQLKEAKSFIEDGEWKEKGDKEQDKEAVSENPFKSKFSVIDTVECFELGHTVNFTGAPQEGEGRDPKKKEGKQLNWGEPSNWKERGREVRVADKRRALEVIDFKGVRRAARQDSIEGFDEGDSRERKEREEGATHPEQRRRHVDSYFKMSGADLLDPTVKQRVREAWGNEMEMVRDDRRKWARGWCRVKRVLREIRDEKEKEKKAMGLLQQEIEWRKQRLEEEHSEEEVEALLRVKKKAKEQALQEAREWRTRSRAKWLSEDEAPSKYFFAKLRAKWARESIKVLELSNGEVTEDDQEILQEIQEFYQELYSAEPETEDRRAAREEVVGLINSRLTVEESSKMSRQPDPTEIKGVVFGMAANKAPGIDGLTADVLKCCWDFVGEDCVKLILCIWAKKRVLKADCQGVINIKAKLTLQDPGSLPASLPVNSLKLVWGAMGMEANGLCSRLEGYAKRQKIGNLRMLQGSDGYIDLAKLQGNLLNEEDPIEAEVQMYSWLVSVKVKERDLSSVSGWTWPSNKVVGQSWQQPVAEWRAIVEKKKFTSKKLSKWWNIVHDPMEWGKRWNRLWKGKSLLKHKLWIWKLLNFGLCTHDKAERWGVSDGQCTLCLREKEDVDHLTWACSRIRDRVEWIADVMEHNGVRPEGIEDNVKAVWRRLKGEQADLIRQKDEAFILRLKERINVQACRRSAVEAVIWEAGGERDERAESEVGCETGQSDLPSSSSSSDSEHTSSSESWSDFSSKD</sequence>
<feature type="compositionally biased region" description="Low complexity" evidence="2">
    <location>
        <begin position="890"/>
        <end position="901"/>
    </location>
</feature>
<feature type="coiled-coil region" evidence="1">
    <location>
        <begin position="352"/>
        <end position="409"/>
    </location>
</feature>
<feature type="domain" description="Reverse transcriptase zinc-binding" evidence="3">
    <location>
        <begin position="707"/>
        <end position="781"/>
    </location>
</feature>
<evidence type="ECO:0000259" key="3">
    <source>
        <dbReference type="Pfam" id="PF13966"/>
    </source>
</evidence>
<dbReference type="InterPro" id="IPR026960">
    <property type="entry name" value="RVT-Znf"/>
</dbReference>
<dbReference type="AlphaFoldDB" id="A0ABD3HQY3"/>
<reference evidence="4 5" key="1">
    <citation type="submission" date="2024-09" db="EMBL/GenBank/DDBJ databases">
        <title>Chromosome-scale assembly of Riccia sorocarpa.</title>
        <authorList>
            <person name="Paukszto L."/>
        </authorList>
    </citation>
    <scope>NUCLEOTIDE SEQUENCE [LARGE SCALE GENOMIC DNA]</scope>
    <source>
        <strain evidence="4">LP-2024</strain>
        <tissue evidence="4">Aerial parts of the thallus</tissue>
    </source>
</reference>
<feature type="region of interest" description="Disordered" evidence="2">
    <location>
        <begin position="1"/>
        <end position="106"/>
    </location>
</feature>
<dbReference type="EMBL" id="JBJQOH010000003">
    <property type="protein sequence ID" value="KAL3693216.1"/>
    <property type="molecule type" value="Genomic_DNA"/>
</dbReference>
<dbReference type="Proteomes" id="UP001633002">
    <property type="component" value="Unassembled WGS sequence"/>
</dbReference>
<comment type="caution">
    <text evidence="4">The sequence shown here is derived from an EMBL/GenBank/DDBJ whole genome shotgun (WGS) entry which is preliminary data.</text>
</comment>
<dbReference type="Pfam" id="PF13966">
    <property type="entry name" value="zf-RVT"/>
    <property type="match status" value="1"/>
</dbReference>
<evidence type="ECO:0000256" key="1">
    <source>
        <dbReference type="SAM" id="Coils"/>
    </source>
</evidence>
<gene>
    <name evidence="4" type="ORF">R1sor_006867</name>
</gene>
<evidence type="ECO:0000313" key="5">
    <source>
        <dbReference type="Proteomes" id="UP001633002"/>
    </source>
</evidence>
<protein>
    <recommendedName>
        <fullName evidence="3">Reverse transcriptase zinc-binding domain-containing protein</fullName>
    </recommendedName>
</protein>